<dbReference type="GeneID" id="110727033"/>
<accession>A0A803L236</accession>
<dbReference type="Proteomes" id="UP000596660">
    <property type="component" value="Unplaced"/>
</dbReference>
<dbReference type="Pfam" id="PF22272">
    <property type="entry name" value="LEA_3b"/>
    <property type="match status" value="1"/>
</dbReference>
<reference evidence="1" key="2">
    <citation type="submission" date="2021-03" db="UniProtKB">
        <authorList>
            <consortium name="EnsemblPlants"/>
        </authorList>
    </citation>
    <scope>IDENTIFICATION</scope>
</reference>
<keyword evidence="2" id="KW-1185">Reference proteome</keyword>
<proteinExistence type="predicted"/>
<dbReference type="KEGG" id="cqi:110727033"/>
<evidence type="ECO:0000313" key="1">
    <source>
        <dbReference type="EnsemblPlants" id="AUR62005925-RA:cds"/>
    </source>
</evidence>
<dbReference type="EnsemblPlants" id="AUR62005925-RA">
    <property type="protein sequence ID" value="AUR62005925-RA:cds"/>
    <property type="gene ID" value="AUR62005925"/>
</dbReference>
<reference evidence="1" key="1">
    <citation type="journal article" date="2017" name="Nature">
        <title>The genome of Chenopodium quinoa.</title>
        <authorList>
            <person name="Jarvis D.E."/>
            <person name="Ho Y.S."/>
            <person name="Lightfoot D.J."/>
            <person name="Schmoeckel S.M."/>
            <person name="Li B."/>
            <person name="Borm T.J.A."/>
            <person name="Ohyanagi H."/>
            <person name="Mineta K."/>
            <person name="Michell C.T."/>
            <person name="Saber N."/>
            <person name="Kharbatia N.M."/>
            <person name="Rupper R.R."/>
            <person name="Sharp A.R."/>
            <person name="Dally N."/>
            <person name="Boughton B.A."/>
            <person name="Woo Y.H."/>
            <person name="Gao G."/>
            <person name="Schijlen E.G.W.M."/>
            <person name="Guo X."/>
            <person name="Momin A.A."/>
            <person name="Negrao S."/>
            <person name="Al-Babili S."/>
            <person name="Gehring C."/>
            <person name="Roessner U."/>
            <person name="Jung C."/>
            <person name="Murphy K."/>
            <person name="Arold S.T."/>
            <person name="Gojobori T."/>
            <person name="van der Linden C.G."/>
            <person name="van Loo E.N."/>
            <person name="Jellen E.N."/>
            <person name="Maughan P.J."/>
            <person name="Tester M."/>
        </authorList>
    </citation>
    <scope>NUCLEOTIDE SEQUENCE [LARGE SCALE GENOMIC DNA]</scope>
    <source>
        <strain evidence="1">cv. PI 614886</strain>
    </source>
</reference>
<dbReference type="InterPro" id="IPR039291">
    <property type="entry name" value="At5g17165-like"/>
</dbReference>
<protein>
    <submittedName>
        <fullName evidence="1">Uncharacterized protein</fullName>
    </submittedName>
</protein>
<dbReference type="PANTHER" id="PTHR35122">
    <property type="entry name" value="OSJNBA0093F12.14 PROTEIN"/>
    <property type="match status" value="1"/>
</dbReference>
<evidence type="ECO:0000313" key="2">
    <source>
        <dbReference type="Proteomes" id="UP000596660"/>
    </source>
</evidence>
<dbReference type="PANTHER" id="PTHR35122:SF2">
    <property type="entry name" value="OS04G0598000 PROTEIN"/>
    <property type="match status" value="1"/>
</dbReference>
<name>A0A803L236_CHEQI</name>
<dbReference type="OrthoDB" id="606645at2759"/>
<organism evidence="1 2">
    <name type="scientific">Chenopodium quinoa</name>
    <name type="common">Quinoa</name>
    <dbReference type="NCBI Taxonomy" id="63459"/>
    <lineage>
        <taxon>Eukaryota</taxon>
        <taxon>Viridiplantae</taxon>
        <taxon>Streptophyta</taxon>
        <taxon>Embryophyta</taxon>
        <taxon>Tracheophyta</taxon>
        <taxon>Spermatophyta</taxon>
        <taxon>Magnoliopsida</taxon>
        <taxon>eudicotyledons</taxon>
        <taxon>Gunneridae</taxon>
        <taxon>Pentapetalae</taxon>
        <taxon>Caryophyllales</taxon>
        <taxon>Chenopodiaceae</taxon>
        <taxon>Chenopodioideae</taxon>
        <taxon>Atripliceae</taxon>
        <taxon>Chenopodium</taxon>
    </lineage>
</organism>
<dbReference type="Gramene" id="AUR62005925-RA">
    <property type="protein sequence ID" value="AUR62005925-RA:cds"/>
    <property type="gene ID" value="AUR62005925"/>
</dbReference>
<dbReference type="OMA" id="IANRNGH"/>
<sequence>MAANSSCRGVTTIGKRFLTQIVYQPTRSLSAAAPASRRSLHASVYDKNVDDHVRPAVVPDDVIQPQSDKYWSPNPSTGVFGPTAESNAAADRGFRISPSNAGYESVLEQKTFFRPLEDLEKPQHP</sequence>
<dbReference type="AlphaFoldDB" id="A0A803L236"/>
<dbReference type="RefSeq" id="XP_021762260.1">
    <property type="nucleotide sequence ID" value="XM_021906568.1"/>
</dbReference>
<gene>
    <name evidence="1" type="primary">LOC110727033</name>
</gene>